<accession>A0A917NIL5</accession>
<dbReference type="EMBL" id="BMOY01000012">
    <property type="protein sequence ID" value="GGJ03321.1"/>
    <property type="molecule type" value="Genomic_DNA"/>
</dbReference>
<comment type="caution">
    <text evidence="2">The sequence shown here is derived from an EMBL/GenBank/DDBJ whole genome shotgun (WGS) entry which is preliminary data.</text>
</comment>
<evidence type="ECO:0000313" key="3">
    <source>
        <dbReference type="Proteomes" id="UP000637695"/>
    </source>
</evidence>
<feature type="transmembrane region" description="Helical" evidence="1">
    <location>
        <begin position="29"/>
        <end position="45"/>
    </location>
</feature>
<reference evidence="2" key="2">
    <citation type="submission" date="2020-09" db="EMBL/GenBank/DDBJ databases">
        <authorList>
            <person name="Sun Q."/>
            <person name="Ohkuma M."/>
        </authorList>
    </citation>
    <scope>NUCLEOTIDE SEQUENCE</scope>
    <source>
        <strain evidence="2">JCM 18487</strain>
    </source>
</reference>
<name>A0A917NIL5_9BACL</name>
<evidence type="ECO:0000256" key="1">
    <source>
        <dbReference type="SAM" id="Phobius"/>
    </source>
</evidence>
<dbReference type="Proteomes" id="UP000637695">
    <property type="component" value="Unassembled WGS sequence"/>
</dbReference>
<feature type="transmembrane region" description="Helical" evidence="1">
    <location>
        <begin position="52"/>
        <end position="73"/>
    </location>
</feature>
<gene>
    <name evidence="2" type="ORF">GCM10010885_10730</name>
</gene>
<keyword evidence="3" id="KW-1185">Reference proteome</keyword>
<sequence length="77" mass="8263">MLAILWLMTAAVLVLTILAAFAIPSWPVLAVLLLALLATIGYRLTRVRAVPMAALAGTLFLCAYDVVVLIQVLQTAR</sequence>
<keyword evidence="1" id="KW-0472">Membrane</keyword>
<organism evidence="2 3">
    <name type="scientific">Alicyclobacillus cellulosilyticus</name>
    <dbReference type="NCBI Taxonomy" id="1003997"/>
    <lineage>
        <taxon>Bacteria</taxon>
        <taxon>Bacillati</taxon>
        <taxon>Bacillota</taxon>
        <taxon>Bacilli</taxon>
        <taxon>Bacillales</taxon>
        <taxon>Alicyclobacillaceae</taxon>
        <taxon>Alicyclobacillus</taxon>
    </lineage>
</organism>
<keyword evidence="1" id="KW-0812">Transmembrane</keyword>
<dbReference type="RefSeq" id="WP_188881608.1">
    <property type="nucleotide sequence ID" value="NZ_BMOY01000012.1"/>
</dbReference>
<dbReference type="AlphaFoldDB" id="A0A917NIL5"/>
<evidence type="ECO:0000313" key="2">
    <source>
        <dbReference type="EMBL" id="GGJ03321.1"/>
    </source>
</evidence>
<protein>
    <submittedName>
        <fullName evidence="2">Uncharacterized protein</fullName>
    </submittedName>
</protein>
<keyword evidence="1" id="KW-1133">Transmembrane helix</keyword>
<reference evidence="2" key="1">
    <citation type="journal article" date="2014" name="Int. J. Syst. Evol. Microbiol.">
        <title>Complete genome sequence of Corynebacterium casei LMG S-19264T (=DSM 44701T), isolated from a smear-ripened cheese.</title>
        <authorList>
            <consortium name="US DOE Joint Genome Institute (JGI-PGF)"/>
            <person name="Walter F."/>
            <person name="Albersmeier A."/>
            <person name="Kalinowski J."/>
            <person name="Ruckert C."/>
        </authorList>
    </citation>
    <scope>NUCLEOTIDE SEQUENCE</scope>
    <source>
        <strain evidence="2">JCM 18487</strain>
    </source>
</reference>
<proteinExistence type="predicted"/>